<dbReference type="SUPFAM" id="SSF50249">
    <property type="entry name" value="Nucleic acid-binding proteins"/>
    <property type="match status" value="1"/>
</dbReference>
<dbReference type="RefSeq" id="WP_147104420.1">
    <property type="nucleotide sequence ID" value="NZ_BJVJ01000011.1"/>
</dbReference>
<evidence type="ECO:0000313" key="3">
    <source>
        <dbReference type="EMBL" id="GEL22695.1"/>
    </source>
</evidence>
<dbReference type="PANTHER" id="PTHR34075">
    <property type="entry name" value="BLR3430 PROTEIN"/>
    <property type="match status" value="1"/>
</dbReference>
<dbReference type="InterPro" id="IPR002878">
    <property type="entry name" value="ChsH2_C"/>
</dbReference>
<organism evidence="3 4">
    <name type="scientific">Pseudonocardia sulfidoxydans NBRC 16205</name>
    <dbReference type="NCBI Taxonomy" id="1223511"/>
    <lineage>
        <taxon>Bacteria</taxon>
        <taxon>Bacillati</taxon>
        <taxon>Actinomycetota</taxon>
        <taxon>Actinomycetes</taxon>
        <taxon>Pseudonocardiales</taxon>
        <taxon>Pseudonocardiaceae</taxon>
        <taxon>Pseudonocardia</taxon>
    </lineage>
</organism>
<dbReference type="InterPro" id="IPR022002">
    <property type="entry name" value="ChsH2_Znr"/>
</dbReference>
<dbReference type="OrthoDB" id="4334176at2"/>
<dbReference type="InterPro" id="IPR052513">
    <property type="entry name" value="Thioester_dehydratase-like"/>
</dbReference>
<reference evidence="3 4" key="1">
    <citation type="submission" date="2019-07" db="EMBL/GenBank/DDBJ databases">
        <title>Whole genome shotgun sequence of Pseudonocardia sulfidoxydans NBRC 16205.</title>
        <authorList>
            <person name="Hosoyama A."/>
            <person name="Uohara A."/>
            <person name="Ohji S."/>
            <person name="Ichikawa N."/>
        </authorList>
    </citation>
    <scope>NUCLEOTIDE SEQUENCE [LARGE SCALE GENOMIC DNA]</scope>
    <source>
        <strain evidence="3 4">NBRC 16205</strain>
    </source>
</reference>
<dbReference type="AlphaFoldDB" id="A0A511DD02"/>
<dbReference type="Pfam" id="PF01796">
    <property type="entry name" value="OB_ChsH2_C"/>
    <property type="match status" value="1"/>
</dbReference>
<proteinExistence type="predicted"/>
<dbReference type="Pfam" id="PF12172">
    <property type="entry name" value="zf-ChsH2"/>
    <property type="match status" value="1"/>
</dbReference>
<keyword evidence="4" id="KW-1185">Reference proteome</keyword>
<feature type="domain" description="ChsH2 C-terminal OB-fold" evidence="1">
    <location>
        <begin position="64"/>
        <end position="128"/>
    </location>
</feature>
<name>A0A511DD02_9PSEU</name>
<accession>A0A511DD02</accession>
<gene>
    <name evidence="3" type="ORF">PSU4_16490</name>
</gene>
<comment type="caution">
    <text evidence="3">The sequence shown here is derived from an EMBL/GenBank/DDBJ whole genome shotgun (WGS) entry which is preliminary data.</text>
</comment>
<evidence type="ECO:0000259" key="2">
    <source>
        <dbReference type="Pfam" id="PF12172"/>
    </source>
</evidence>
<evidence type="ECO:0000259" key="1">
    <source>
        <dbReference type="Pfam" id="PF01796"/>
    </source>
</evidence>
<sequence>MSDGPVADGAWARPVPVPDDVTAPFWAAAREGRLVVQRCGDCGTFQHPPRARCTSCGGDPMFTAVSGDATLVSWTTAHDPVVPGRPRGLPPVVIAVVELVEQPGLWLVSDVDERAELRIGDDMRVAFDATAGDQVLPRFHPAGDSAEGPS</sequence>
<evidence type="ECO:0008006" key="5">
    <source>
        <dbReference type="Google" id="ProtNLM"/>
    </source>
</evidence>
<dbReference type="InterPro" id="IPR012340">
    <property type="entry name" value="NA-bd_OB-fold"/>
</dbReference>
<evidence type="ECO:0000313" key="4">
    <source>
        <dbReference type="Proteomes" id="UP000321685"/>
    </source>
</evidence>
<dbReference type="Gene3D" id="6.10.30.10">
    <property type="match status" value="1"/>
</dbReference>
<dbReference type="Proteomes" id="UP000321685">
    <property type="component" value="Unassembled WGS sequence"/>
</dbReference>
<feature type="domain" description="ChsH2 rubredoxin-like zinc ribbon" evidence="2">
    <location>
        <begin position="26"/>
        <end position="59"/>
    </location>
</feature>
<dbReference type="PANTHER" id="PTHR34075:SF5">
    <property type="entry name" value="BLR3430 PROTEIN"/>
    <property type="match status" value="1"/>
</dbReference>
<dbReference type="EMBL" id="BJVJ01000011">
    <property type="protein sequence ID" value="GEL22695.1"/>
    <property type="molecule type" value="Genomic_DNA"/>
</dbReference>
<protein>
    <recommendedName>
        <fullName evidence="5">DNA-binding protein</fullName>
    </recommendedName>
</protein>